<comment type="caution">
    <text evidence="7">The sequence shown here is derived from an EMBL/GenBank/DDBJ whole genome shotgun (WGS) entry which is preliminary data.</text>
</comment>
<evidence type="ECO:0000256" key="1">
    <source>
        <dbReference type="ARBA" id="ARBA00004184"/>
    </source>
</evidence>
<feature type="domain" description="Phospholipid/glycerol acyltransferase" evidence="6">
    <location>
        <begin position="125"/>
        <end position="252"/>
    </location>
</feature>
<dbReference type="CDD" id="cd07993">
    <property type="entry name" value="LPLAT_DHAPAT-like"/>
    <property type="match status" value="1"/>
</dbReference>
<evidence type="ECO:0000313" key="8">
    <source>
        <dbReference type="Proteomes" id="UP000244867"/>
    </source>
</evidence>
<dbReference type="NCBIfam" id="NF008883">
    <property type="entry name" value="PRK11915.1"/>
    <property type="match status" value="1"/>
</dbReference>
<gene>
    <name evidence="7" type="ORF">C7S10_11320</name>
</gene>
<dbReference type="InterPro" id="IPR045520">
    <property type="entry name" value="GPAT/DHAPAT_C"/>
</dbReference>
<evidence type="ECO:0000256" key="5">
    <source>
        <dbReference type="ARBA" id="ARBA00023315"/>
    </source>
</evidence>
<evidence type="ECO:0000256" key="2">
    <source>
        <dbReference type="ARBA" id="ARBA00007937"/>
    </source>
</evidence>
<dbReference type="Proteomes" id="UP000244867">
    <property type="component" value="Unassembled WGS sequence"/>
</dbReference>
<dbReference type="EMBL" id="PYXZ01000004">
    <property type="protein sequence ID" value="PUA80975.1"/>
    <property type="molecule type" value="Genomic_DNA"/>
</dbReference>
<dbReference type="SUPFAM" id="SSF69593">
    <property type="entry name" value="Glycerol-3-phosphate (1)-acyltransferase"/>
    <property type="match status" value="1"/>
</dbReference>
<dbReference type="Pfam" id="PF01553">
    <property type="entry name" value="Acyltransferase"/>
    <property type="match status" value="1"/>
</dbReference>
<evidence type="ECO:0000256" key="4">
    <source>
        <dbReference type="ARBA" id="ARBA00023136"/>
    </source>
</evidence>
<protein>
    <submittedName>
        <fullName evidence="7">Lysophospholipid acyltransferase</fullName>
    </submittedName>
</protein>
<organism evidence="7 8">
    <name type="scientific">Nocardioides currus</name>
    <dbReference type="NCBI Taxonomy" id="2133958"/>
    <lineage>
        <taxon>Bacteria</taxon>
        <taxon>Bacillati</taxon>
        <taxon>Actinomycetota</taxon>
        <taxon>Actinomycetes</taxon>
        <taxon>Propionibacteriales</taxon>
        <taxon>Nocardioidaceae</taxon>
        <taxon>Nocardioides</taxon>
    </lineage>
</organism>
<sequence length="627" mass="68790">MADTAARSGSALARARGRGAKLVLPLASKVGLAPAGAADGREVAQILADEAFGEKLATLAEDLGRPTRQVGAEAGAHLREMSATHSAGTGAAFRRFSQWLARAHDVYVDEESIARLRALDRQHSLLFLFSHRSYLDGALVPEVVAQGRMSMPFTFGGANLNFFPMGGIASRSGVIFIKRSTSDIPVYRQALRSYIAQLLKNKANLAWSIEGGRTRTGKLRPPAFGIMRYVCDAVTEADGVDALIVPVSIVYDQLHEVAMMTSEAKGAQKRPEDLRWLYRFAREQRQRLGRAYVDFGEPISLAQRMAELQADEAAAPYAIERIALESCHRINRATPVTATAIVSMAILGEDRALSLAQVQATVAPIADYLAERGWRVAGAFNLKERETLRRTLQELVASGVLVAYDGGTETVWRIAPDKHLVAAFYRNTAIHVFVDRAIGELALLAAAESDSGDFRAVAEAEALRLRELLKFDFFFSGRHEFGSDIDAELRQVAAPSASRRKADAAELRSRLASTRPHVAHLVLRPFLDAYHIVADRLADLDVPFSEAEFLDDCVAVGQQWSLQGRITSDESVTLELFKTALRLADHRGLLESDAPDLDKRREAFADEIEQTMARIDTIAEFHRAGRA</sequence>
<dbReference type="GO" id="GO:0012505">
    <property type="term" value="C:endomembrane system"/>
    <property type="evidence" value="ECO:0007669"/>
    <property type="project" value="UniProtKB-SubCell"/>
</dbReference>
<dbReference type="PANTHER" id="PTHR12563:SF17">
    <property type="entry name" value="DIHYDROXYACETONE PHOSPHATE ACYLTRANSFERASE"/>
    <property type="match status" value="1"/>
</dbReference>
<accession>A0A2R7YX62</accession>
<dbReference type="PANTHER" id="PTHR12563">
    <property type="entry name" value="GLYCEROL-3-PHOSPHATE ACYLTRANSFERASE"/>
    <property type="match status" value="1"/>
</dbReference>
<proteinExistence type="inferred from homology"/>
<dbReference type="OrthoDB" id="335193at2"/>
<dbReference type="GO" id="GO:0005886">
    <property type="term" value="C:plasma membrane"/>
    <property type="evidence" value="ECO:0007669"/>
    <property type="project" value="TreeGrafter"/>
</dbReference>
<dbReference type="InterPro" id="IPR002123">
    <property type="entry name" value="Plipid/glycerol_acylTrfase"/>
</dbReference>
<keyword evidence="4" id="KW-0472">Membrane</keyword>
<dbReference type="SMART" id="SM00563">
    <property type="entry name" value="PlsC"/>
    <property type="match status" value="1"/>
</dbReference>
<dbReference type="AlphaFoldDB" id="A0A2R7YX62"/>
<dbReference type="GO" id="GO:0006629">
    <property type="term" value="P:lipid metabolic process"/>
    <property type="evidence" value="ECO:0007669"/>
    <property type="project" value="InterPro"/>
</dbReference>
<keyword evidence="3 7" id="KW-0808">Transferase</keyword>
<comment type="similarity">
    <text evidence="2">Belongs to the GPAT/DAPAT family.</text>
</comment>
<name>A0A2R7YX62_9ACTN</name>
<keyword evidence="8" id="KW-1185">Reference proteome</keyword>
<dbReference type="Pfam" id="PF19277">
    <property type="entry name" value="GPAT_C"/>
    <property type="match status" value="1"/>
</dbReference>
<evidence type="ECO:0000256" key="3">
    <source>
        <dbReference type="ARBA" id="ARBA00022679"/>
    </source>
</evidence>
<keyword evidence="5 7" id="KW-0012">Acyltransferase</keyword>
<evidence type="ECO:0000313" key="7">
    <source>
        <dbReference type="EMBL" id="PUA80975.1"/>
    </source>
</evidence>
<dbReference type="InterPro" id="IPR041728">
    <property type="entry name" value="GPAT/DHAPAT_LPLAT"/>
</dbReference>
<dbReference type="InterPro" id="IPR022284">
    <property type="entry name" value="GPAT/DHAPAT"/>
</dbReference>
<evidence type="ECO:0000259" key="6">
    <source>
        <dbReference type="SMART" id="SM00563"/>
    </source>
</evidence>
<reference evidence="7 8" key="1">
    <citation type="submission" date="2018-03" db="EMBL/GenBank/DDBJ databases">
        <authorList>
            <person name="Keele B.F."/>
        </authorList>
    </citation>
    <scope>NUCLEOTIDE SEQUENCE [LARGE SCALE GENOMIC DNA]</scope>
    <source>
        <strain evidence="7 8">IB-3</strain>
    </source>
</reference>
<dbReference type="RefSeq" id="WP_108344543.1">
    <property type="nucleotide sequence ID" value="NZ_PYXZ01000004.1"/>
</dbReference>
<dbReference type="PIRSF" id="PIRSF000437">
    <property type="entry name" value="GPAT_DHAPAT"/>
    <property type="match status" value="1"/>
</dbReference>
<dbReference type="GO" id="GO:0008374">
    <property type="term" value="F:O-acyltransferase activity"/>
    <property type="evidence" value="ECO:0007669"/>
    <property type="project" value="InterPro"/>
</dbReference>
<comment type="subcellular location">
    <subcellularLocation>
        <location evidence="1">Endomembrane system</location>
        <topology evidence="1">Peripheral membrane protein</topology>
    </subcellularLocation>
</comment>